<gene>
    <name evidence="1" type="ORF">PS718_00439</name>
</gene>
<dbReference type="AlphaFoldDB" id="A0A5E7A6P9"/>
<reference evidence="1 2" key="1">
    <citation type="submission" date="2019-09" db="EMBL/GenBank/DDBJ databases">
        <authorList>
            <person name="Chandra G."/>
            <person name="Truman W A."/>
        </authorList>
    </citation>
    <scope>NUCLEOTIDE SEQUENCE [LARGE SCALE GENOMIC DNA]</scope>
    <source>
        <strain evidence="1">PS718</strain>
    </source>
</reference>
<organism evidence="1 2">
    <name type="scientific">Pseudomonas fluorescens</name>
    <dbReference type="NCBI Taxonomy" id="294"/>
    <lineage>
        <taxon>Bacteria</taxon>
        <taxon>Pseudomonadati</taxon>
        <taxon>Pseudomonadota</taxon>
        <taxon>Gammaproteobacteria</taxon>
        <taxon>Pseudomonadales</taxon>
        <taxon>Pseudomonadaceae</taxon>
        <taxon>Pseudomonas</taxon>
    </lineage>
</organism>
<protein>
    <submittedName>
        <fullName evidence="1">Uncharacterized protein</fullName>
    </submittedName>
</protein>
<evidence type="ECO:0000313" key="2">
    <source>
        <dbReference type="Proteomes" id="UP000325375"/>
    </source>
</evidence>
<name>A0A5E7A6P9_PSEFL</name>
<sequence>MSAAWPDEISALERLVSGAKRHGISEDSVAFIRSRHEMLGMMVEAYQKALDEIEKIETTSATTACR</sequence>
<evidence type="ECO:0000313" key="1">
    <source>
        <dbReference type="EMBL" id="VVN71203.1"/>
    </source>
</evidence>
<dbReference type="Proteomes" id="UP000325375">
    <property type="component" value="Unassembled WGS sequence"/>
</dbReference>
<dbReference type="EMBL" id="CABVHX010000001">
    <property type="protein sequence ID" value="VVN71203.1"/>
    <property type="molecule type" value="Genomic_DNA"/>
</dbReference>
<accession>A0A5E7A6P9</accession>
<proteinExistence type="predicted"/>